<evidence type="ECO:0000259" key="15">
    <source>
        <dbReference type="PROSITE" id="PS50885"/>
    </source>
</evidence>
<dbReference type="PROSITE" id="PS50885">
    <property type="entry name" value="HAMP"/>
    <property type="match status" value="1"/>
</dbReference>
<dbReference type="Gene3D" id="3.30.565.10">
    <property type="entry name" value="Histidine kinase-like ATPase, C-terminal domain"/>
    <property type="match status" value="1"/>
</dbReference>
<keyword evidence="8 16" id="KW-0418">Kinase</keyword>
<keyword evidence="11" id="KW-0902">Two-component regulatory system</keyword>
<evidence type="ECO:0000256" key="8">
    <source>
        <dbReference type="ARBA" id="ARBA00022777"/>
    </source>
</evidence>
<dbReference type="AlphaFoldDB" id="A0A7X0U9B4"/>
<dbReference type="CDD" id="cd00082">
    <property type="entry name" value="HisKA"/>
    <property type="match status" value="1"/>
</dbReference>
<feature type="compositionally biased region" description="Pro residues" evidence="13">
    <location>
        <begin position="462"/>
        <end position="478"/>
    </location>
</feature>
<dbReference type="PANTHER" id="PTHR45436:SF14">
    <property type="entry name" value="SENSOR PROTEIN QSEC"/>
    <property type="match status" value="1"/>
</dbReference>
<dbReference type="InterPro" id="IPR036890">
    <property type="entry name" value="HATPase_C_sf"/>
</dbReference>
<dbReference type="SMART" id="SM00387">
    <property type="entry name" value="HATPase_c"/>
    <property type="match status" value="1"/>
</dbReference>
<evidence type="ECO:0000256" key="5">
    <source>
        <dbReference type="ARBA" id="ARBA00022679"/>
    </source>
</evidence>
<feature type="domain" description="HAMP" evidence="15">
    <location>
        <begin position="193"/>
        <end position="245"/>
    </location>
</feature>
<dbReference type="SUPFAM" id="SSF47384">
    <property type="entry name" value="Homodimeric domain of signal transducing histidine kinase"/>
    <property type="match status" value="1"/>
</dbReference>
<dbReference type="SUPFAM" id="SSF55874">
    <property type="entry name" value="ATPase domain of HSP90 chaperone/DNA topoisomerase II/histidine kinase"/>
    <property type="match status" value="1"/>
</dbReference>
<dbReference type="PROSITE" id="PS50109">
    <property type="entry name" value="HIS_KIN"/>
    <property type="match status" value="1"/>
</dbReference>
<dbReference type="InterPro" id="IPR036097">
    <property type="entry name" value="HisK_dim/P_sf"/>
</dbReference>
<evidence type="ECO:0000313" key="17">
    <source>
        <dbReference type="Proteomes" id="UP000575083"/>
    </source>
</evidence>
<dbReference type="RefSeq" id="WP_184857277.1">
    <property type="nucleotide sequence ID" value="NZ_JACHLK010000004.1"/>
</dbReference>
<feature type="domain" description="Histidine kinase" evidence="14">
    <location>
        <begin position="253"/>
        <end position="465"/>
    </location>
</feature>
<dbReference type="GO" id="GO:0000155">
    <property type="term" value="F:phosphorelay sensor kinase activity"/>
    <property type="evidence" value="ECO:0007669"/>
    <property type="project" value="InterPro"/>
</dbReference>
<dbReference type="InterPro" id="IPR005467">
    <property type="entry name" value="His_kinase_dom"/>
</dbReference>
<keyword evidence="12" id="KW-0472">Membrane</keyword>
<dbReference type="Pfam" id="PF00512">
    <property type="entry name" value="HisKA"/>
    <property type="match status" value="1"/>
</dbReference>
<evidence type="ECO:0000256" key="7">
    <source>
        <dbReference type="ARBA" id="ARBA00022741"/>
    </source>
</evidence>
<evidence type="ECO:0000256" key="9">
    <source>
        <dbReference type="ARBA" id="ARBA00022840"/>
    </source>
</evidence>
<keyword evidence="6" id="KW-0812">Transmembrane</keyword>
<sequence length="478" mass="51293">MMLRPRSLLRPSIARRLLLSLLLASALVWAAIYGLGHGMVYAEETGSFDREMLALARSIDRLASAAAGDEARFAAALEGLDARIQSDTELLNYPVGFLGFQVRDTQGRRLARGGTGPDALADGPDGYADQGGAQPHRVYRQHSADGRYRIEVTQSHDSRRLNFDSVMVSSEGLLQPLLVAFPLVLLPVWLSVHTGLRPLRQLSRELALRPPGHLQPLSVSAPHAELAPVVHELNATLARLRELLQRERNFLADAAHELRTPLAVIGAQRDVLQHSGSAPERQEAAERLGVGIERAGRLVGQLLTLARLDAGMQHESVPVDLADIARDCLAAHAGPAATRDIVLAYLGPDHLPTQGPLQVFESITDNLIGNAIRHGHPGGRVELQLGCQAGRIQLEVRDDGPGIAPPWREAVFERFVRAPGSGASGSGLGLAVVRSAARRIEATVDLSAGIGGQGAAFRVQWVPPPESPPPPPPPRTGR</sequence>
<accession>A0A7X0U9B4</accession>
<keyword evidence="5" id="KW-0808">Transferase</keyword>
<evidence type="ECO:0000256" key="4">
    <source>
        <dbReference type="ARBA" id="ARBA00022553"/>
    </source>
</evidence>
<name>A0A7X0U9B4_9BURK</name>
<dbReference type="GO" id="GO:0005886">
    <property type="term" value="C:plasma membrane"/>
    <property type="evidence" value="ECO:0007669"/>
    <property type="project" value="TreeGrafter"/>
</dbReference>
<evidence type="ECO:0000256" key="2">
    <source>
        <dbReference type="ARBA" id="ARBA00004141"/>
    </source>
</evidence>
<evidence type="ECO:0000256" key="12">
    <source>
        <dbReference type="ARBA" id="ARBA00023136"/>
    </source>
</evidence>
<reference evidence="16 17" key="1">
    <citation type="submission" date="2020-08" db="EMBL/GenBank/DDBJ databases">
        <title>Functional genomics of gut bacteria from endangered species of beetles.</title>
        <authorList>
            <person name="Carlos-Shanley C."/>
        </authorList>
    </citation>
    <scope>NUCLEOTIDE SEQUENCE [LARGE SCALE GENOMIC DNA]</scope>
    <source>
        <strain evidence="16 17">S00198</strain>
    </source>
</reference>
<keyword evidence="4" id="KW-0597">Phosphoprotein</keyword>
<gene>
    <name evidence="16" type="ORF">HNP48_002530</name>
</gene>
<evidence type="ECO:0000256" key="13">
    <source>
        <dbReference type="SAM" id="MobiDB-lite"/>
    </source>
</evidence>
<evidence type="ECO:0000256" key="3">
    <source>
        <dbReference type="ARBA" id="ARBA00012438"/>
    </source>
</evidence>
<dbReference type="EC" id="2.7.13.3" evidence="3"/>
<comment type="catalytic activity">
    <reaction evidence="1">
        <text>ATP + protein L-histidine = ADP + protein N-phospho-L-histidine.</text>
        <dbReference type="EC" id="2.7.13.3"/>
    </reaction>
</comment>
<dbReference type="InterPro" id="IPR003661">
    <property type="entry name" value="HisK_dim/P_dom"/>
</dbReference>
<evidence type="ECO:0000259" key="14">
    <source>
        <dbReference type="PROSITE" id="PS50109"/>
    </source>
</evidence>
<keyword evidence="9" id="KW-0067">ATP-binding</keyword>
<organism evidence="16 17">
    <name type="scientific">Acidovorax soli</name>
    <dbReference type="NCBI Taxonomy" id="592050"/>
    <lineage>
        <taxon>Bacteria</taxon>
        <taxon>Pseudomonadati</taxon>
        <taxon>Pseudomonadota</taxon>
        <taxon>Betaproteobacteria</taxon>
        <taxon>Burkholderiales</taxon>
        <taxon>Comamonadaceae</taxon>
        <taxon>Acidovorax</taxon>
    </lineage>
</organism>
<feature type="region of interest" description="Disordered" evidence="13">
    <location>
        <begin position="459"/>
        <end position="478"/>
    </location>
</feature>
<evidence type="ECO:0000256" key="1">
    <source>
        <dbReference type="ARBA" id="ARBA00000085"/>
    </source>
</evidence>
<dbReference type="SMART" id="SM00388">
    <property type="entry name" value="HisKA"/>
    <property type="match status" value="1"/>
</dbReference>
<evidence type="ECO:0000313" key="16">
    <source>
        <dbReference type="EMBL" id="MBB6559858.1"/>
    </source>
</evidence>
<evidence type="ECO:0000256" key="11">
    <source>
        <dbReference type="ARBA" id="ARBA00023012"/>
    </source>
</evidence>
<comment type="subcellular location">
    <subcellularLocation>
        <location evidence="2">Membrane</location>
        <topology evidence="2">Multi-pass membrane protein</topology>
    </subcellularLocation>
</comment>
<keyword evidence="7" id="KW-0547">Nucleotide-binding</keyword>
<keyword evidence="17" id="KW-1185">Reference proteome</keyword>
<dbReference type="InterPro" id="IPR004358">
    <property type="entry name" value="Sig_transdc_His_kin-like_C"/>
</dbReference>
<dbReference type="PANTHER" id="PTHR45436">
    <property type="entry name" value="SENSOR HISTIDINE KINASE YKOH"/>
    <property type="match status" value="1"/>
</dbReference>
<dbReference type="PRINTS" id="PR00344">
    <property type="entry name" value="BCTRLSENSOR"/>
</dbReference>
<dbReference type="Pfam" id="PF02518">
    <property type="entry name" value="HATPase_c"/>
    <property type="match status" value="1"/>
</dbReference>
<dbReference type="Gene3D" id="1.10.287.130">
    <property type="match status" value="1"/>
</dbReference>
<evidence type="ECO:0000256" key="10">
    <source>
        <dbReference type="ARBA" id="ARBA00022989"/>
    </source>
</evidence>
<comment type="caution">
    <text evidence="16">The sequence shown here is derived from an EMBL/GenBank/DDBJ whole genome shotgun (WGS) entry which is preliminary data.</text>
</comment>
<dbReference type="GO" id="GO:0005524">
    <property type="term" value="F:ATP binding"/>
    <property type="evidence" value="ECO:0007669"/>
    <property type="project" value="UniProtKB-KW"/>
</dbReference>
<dbReference type="EMBL" id="JACHLK010000004">
    <property type="protein sequence ID" value="MBB6559858.1"/>
    <property type="molecule type" value="Genomic_DNA"/>
</dbReference>
<dbReference type="Proteomes" id="UP000575083">
    <property type="component" value="Unassembled WGS sequence"/>
</dbReference>
<protein>
    <recommendedName>
        <fullName evidence="3">histidine kinase</fullName>
        <ecNumber evidence="3">2.7.13.3</ecNumber>
    </recommendedName>
</protein>
<dbReference type="InterPro" id="IPR050428">
    <property type="entry name" value="TCS_sensor_his_kinase"/>
</dbReference>
<dbReference type="CDD" id="cd00075">
    <property type="entry name" value="HATPase"/>
    <property type="match status" value="1"/>
</dbReference>
<evidence type="ECO:0000256" key="6">
    <source>
        <dbReference type="ARBA" id="ARBA00022692"/>
    </source>
</evidence>
<dbReference type="InterPro" id="IPR003594">
    <property type="entry name" value="HATPase_dom"/>
</dbReference>
<dbReference type="InterPro" id="IPR003660">
    <property type="entry name" value="HAMP_dom"/>
</dbReference>
<proteinExistence type="predicted"/>
<keyword evidence="10" id="KW-1133">Transmembrane helix</keyword>